<gene>
    <name evidence="2" type="ORF">IAG42_35225</name>
</gene>
<evidence type="ECO:0000313" key="3">
    <source>
        <dbReference type="Proteomes" id="UP000516428"/>
    </source>
</evidence>
<keyword evidence="1" id="KW-1133">Transmembrane helix</keyword>
<dbReference type="KEGG" id="sxn:IAG42_35225"/>
<dbReference type="RefSeq" id="WP_188340997.1">
    <property type="nucleotide sequence ID" value="NZ_CP061281.1"/>
</dbReference>
<keyword evidence="1" id="KW-0472">Membrane</keyword>
<protein>
    <recommendedName>
        <fullName evidence="4">CU044_5270 family protein</fullName>
    </recommendedName>
</protein>
<keyword evidence="1" id="KW-0812">Transmembrane</keyword>
<feature type="transmembrane region" description="Helical" evidence="1">
    <location>
        <begin position="82"/>
        <end position="102"/>
    </location>
</feature>
<dbReference type="Proteomes" id="UP000516428">
    <property type="component" value="Chromosome"/>
</dbReference>
<evidence type="ECO:0000256" key="1">
    <source>
        <dbReference type="SAM" id="Phobius"/>
    </source>
</evidence>
<dbReference type="AlphaFoldDB" id="A0A7H1BHY1"/>
<accession>A0A7H1BHY1</accession>
<evidence type="ECO:0000313" key="2">
    <source>
        <dbReference type="EMBL" id="QNS08336.1"/>
    </source>
</evidence>
<dbReference type="EMBL" id="CP061281">
    <property type="protein sequence ID" value="QNS08336.1"/>
    <property type="molecule type" value="Genomic_DNA"/>
</dbReference>
<name>A0A7H1BHY1_9ACTN</name>
<sequence length="311" mass="32973">MSQTQGSPNETTRALDSAELMDFPGAHDLIAAGQVAPPAADAVRAARLAVTQASWRDRPDLRGLTTGPQPEAAAPRWRRRRLLVAAAAVLALAVGGAAYPVLGHDPAAGASAASFLSDVADTAAQEPPSTAPYWKVHKEVVNEDDGRRTDTTYFDRSGQVWSVNPDGSVQEPGPKLKRWLVGEHRLTWQQLSKLPADPHALAARLGPDPFHQVVALLEDAPVSPKVRAALFEILADQDGVELVGTVEDSQGRSGTAVEYTTAPSEFTGLRTTIRLVIAPKSGALLESAGRTDGRPAERTTFLEVGPADHIG</sequence>
<organism evidence="2 3">
    <name type="scientific">Streptomyces xanthii</name>
    <dbReference type="NCBI Taxonomy" id="2768069"/>
    <lineage>
        <taxon>Bacteria</taxon>
        <taxon>Bacillati</taxon>
        <taxon>Actinomycetota</taxon>
        <taxon>Actinomycetes</taxon>
        <taxon>Kitasatosporales</taxon>
        <taxon>Streptomycetaceae</taxon>
        <taxon>Streptomyces</taxon>
    </lineage>
</organism>
<reference evidence="2 3" key="1">
    <citation type="submission" date="2020-09" db="EMBL/GenBank/DDBJ databases">
        <title>A novel species.</title>
        <authorList>
            <person name="Gao J."/>
        </authorList>
    </citation>
    <scope>NUCLEOTIDE SEQUENCE [LARGE SCALE GENOMIC DNA]</scope>
    <source>
        <strain evidence="2 3">CRXT-Y-14</strain>
    </source>
</reference>
<keyword evidence="3" id="KW-1185">Reference proteome</keyword>
<evidence type="ECO:0008006" key="4">
    <source>
        <dbReference type="Google" id="ProtNLM"/>
    </source>
</evidence>
<proteinExistence type="predicted"/>